<reference evidence="1 2" key="1">
    <citation type="submission" date="2020-12" db="EMBL/GenBank/DDBJ databases">
        <authorList>
            <person name="Shan Y."/>
        </authorList>
    </citation>
    <scope>NUCLEOTIDE SEQUENCE [LARGE SCALE GENOMIC DNA]</scope>
    <source>
        <strain evidence="2">csc3.9</strain>
    </source>
</reference>
<organism evidence="1 2">
    <name type="scientific">Spongiibacter nanhainus</name>
    <dbReference type="NCBI Taxonomy" id="2794344"/>
    <lineage>
        <taxon>Bacteria</taxon>
        <taxon>Pseudomonadati</taxon>
        <taxon>Pseudomonadota</taxon>
        <taxon>Gammaproteobacteria</taxon>
        <taxon>Cellvibrionales</taxon>
        <taxon>Spongiibacteraceae</taxon>
        <taxon>Spongiibacter</taxon>
    </lineage>
</organism>
<keyword evidence="2" id="KW-1185">Reference proteome</keyword>
<evidence type="ECO:0000313" key="2">
    <source>
        <dbReference type="Proteomes" id="UP000596063"/>
    </source>
</evidence>
<dbReference type="AlphaFoldDB" id="A0A7T4QZT2"/>
<dbReference type="EMBL" id="CP066167">
    <property type="protein sequence ID" value="QQD17801.1"/>
    <property type="molecule type" value="Genomic_DNA"/>
</dbReference>
<proteinExistence type="predicted"/>
<gene>
    <name evidence="1" type="ORF">I6N98_15885</name>
</gene>
<name>A0A7T4QZT2_9GAMM</name>
<protein>
    <submittedName>
        <fullName evidence="1">Uncharacterized protein</fullName>
    </submittedName>
</protein>
<dbReference type="Proteomes" id="UP000596063">
    <property type="component" value="Chromosome"/>
</dbReference>
<evidence type="ECO:0000313" key="1">
    <source>
        <dbReference type="EMBL" id="QQD17801.1"/>
    </source>
</evidence>
<dbReference type="RefSeq" id="WP_198569300.1">
    <property type="nucleotide sequence ID" value="NZ_CP066167.1"/>
</dbReference>
<dbReference type="KEGG" id="snan:I6N98_15885"/>
<sequence length="90" mass="10254">MNTASNEQLALVMETIAQSMAHAKEVAMDVHEADDIHHRCHLLGVIERVLEHTGAIADRWAKELGGNQWRGDLNEWFLPPRFHELAKTED</sequence>
<accession>A0A7T4QZT2</accession>